<protein>
    <submittedName>
        <fullName evidence="3">Insulinase family protein</fullName>
    </submittedName>
</protein>
<dbReference type="Gene3D" id="3.30.830.10">
    <property type="entry name" value="Metalloenzyme, LuxS/M16 peptidase-like"/>
    <property type="match status" value="2"/>
</dbReference>
<dbReference type="SUPFAM" id="SSF63411">
    <property type="entry name" value="LuxS/MPP-like metallohydrolase"/>
    <property type="match status" value="2"/>
</dbReference>
<evidence type="ECO:0000313" key="3">
    <source>
        <dbReference type="EMBL" id="NDJ19948.1"/>
    </source>
</evidence>
<dbReference type="InterPro" id="IPR011249">
    <property type="entry name" value="Metalloenz_LuxS/M16"/>
</dbReference>
<evidence type="ECO:0000259" key="2">
    <source>
        <dbReference type="Pfam" id="PF05193"/>
    </source>
</evidence>
<feature type="domain" description="Peptidase M16 C-terminal" evidence="2">
    <location>
        <begin position="218"/>
        <end position="407"/>
    </location>
</feature>
<dbReference type="Proteomes" id="UP000646053">
    <property type="component" value="Unassembled WGS sequence"/>
</dbReference>
<dbReference type="GO" id="GO:0046872">
    <property type="term" value="F:metal ion binding"/>
    <property type="evidence" value="ECO:0007669"/>
    <property type="project" value="InterPro"/>
</dbReference>
<dbReference type="InterPro" id="IPR007863">
    <property type="entry name" value="Peptidase_M16_C"/>
</dbReference>
<proteinExistence type="predicted"/>
<sequence>MRRSSQNRSSTQCCKSQHSSRTVKINCALGNSYSHAKDFFIVTSTIALPQNRTIHRTVLDNGITVLVTENPSADIVAARLFLKAGNRWESRENAGLAHLLSAVLTKGTQRLSSLDIAERVESIGASLGTDSASDYFLVSLKTVSTDFAEMLSLAAELLRSPTFPEAEVELERRLTLQAIRSQQEQPFTVAFDRLRQLMYGQHPYALSSLGTEETVSRLTRRDLQAYYQTHFRPDNLVISIAGRITPAGAIAIVEESFGDWQVPAEPRPAFDLPPLAWQTSEATPPTSRQVTTSQDTQQSIVMLGYLAPPLQPDENTRTDYIALKLLNTYLGNGLSSRLFVELREKRGLAYEVSAFYPTRLDTSHFVTYMGTAPANTAIALEGLKAEMDRLRTTLLTDEELQTAKNKLLGQYALGKQTNAQVAQIFGWYETLELGVKFDTQFQEEVAAVTAETARSAASRCFETAYISLLGSASLLSEHPS</sequence>
<feature type="domain" description="Peptidase M16 N-terminal" evidence="1">
    <location>
        <begin position="65"/>
        <end position="211"/>
    </location>
</feature>
<name>A0A8J7ZBL4_9CYAN</name>
<dbReference type="Pfam" id="PF05193">
    <property type="entry name" value="Peptidase_M16_C"/>
    <property type="match status" value="1"/>
</dbReference>
<organism evidence="3 4">
    <name type="scientific">Myxacorys almedinensis A</name>
    <dbReference type="NCBI Taxonomy" id="2690445"/>
    <lineage>
        <taxon>Bacteria</taxon>
        <taxon>Bacillati</taxon>
        <taxon>Cyanobacteriota</taxon>
        <taxon>Cyanophyceae</taxon>
        <taxon>Leptolyngbyales</taxon>
        <taxon>Leptolyngbyaceae</taxon>
        <taxon>Myxacorys</taxon>
        <taxon>Myxacorys almedinensis</taxon>
    </lineage>
</organism>
<dbReference type="Pfam" id="PF00675">
    <property type="entry name" value="Peptidase_M16"/>
    <property type="match status" value="1"/>
</dbReference>
<dbReference type="PANTHER" id="PTHR11851:SF224">
    <property type="entry name" value="PROCESSING PROTEASE"/>
    <property type="match status" value="1"/>
</dbReference>
<dbReference type="EMBL" id="WVIE01000048">
    <property type="protein sequence ID" value="NDJ19948.1"/>
    <property type="molecule type" value="Genomic_DNA"/>
</dbReference>
<keyword evidence="4" id="KW-1185">Reference proteome</keyword>
<gene>
    <name evidence="3" type="ORF">GS601_22165</name>
</gene>
<dbReference type="InterPro" id="IPR050361">
    <property type="entry name" value="MPP/UQCRC_Complex"/>
</dbReference>
<evidence type="ECO:0000313" key="4">
    <source>
        <dbReference type="Proteomes" id="UP000646053"/>
    </source>
</evidence>
<dbReference type="InterPro" id="IPR011765">
    <property type="entry name" value="Pept_M16_N"/>
</dbReference>
<comment type="caution">
    <text evidence="3">The sequence shown here is derived from an EMBL/GenBank/DDBJ whole genome shotgun (WGS) entry which is preliminary data.</text>
</comment>
<accession>A0A8J7ZBL4</accession>
<dbReference type="AlphaFoldDB" id="A0A8J7ZBL4"/>
<dbReference type="PANTHER" id="PTHR11851">
    <property type="entry name" value="METALLOPROTEASE"/>
    <property type="match status" value="1"/>
</dbReference>
<evidence type="ECO:0000259" key="1">
    <source>
        <dbReference type="Pfam" id="PF00675"/>
    </source>
</evidence>
<reference evidence="3" key="1">
    <citation type="submission" date="2019-12" db="EMBL/GenBank/DDBJ databases">
        <title>High-Quality draft genome sequences of three cyanobacteria isolated from the limestone walls of the Old Cathedral of Coimbra.</title>
        <authorList>
            <person name="Tiago I."/>
            <person name="Soares F."/>
            <person name="Portugal A."/>
        </authorList>
    </citation>
    <scope>NUCLEOTIDE SEQUENCE</scope>
    <source>
        <strain evidence="3">A</strain>
    </source>
</reference>